<gene>
    <name evidence="4" type="ORF">ENN51_03680</name>
</gene>
<dbReference type="Proteomes" id="UP000885672">
    <property type="component" value="Unassembled WGS sequence"/>
</dbReference>
<keyword evidence="2" id="KW-0813">Transport</keyword>
<organism evidence="4">
    <name type="scientific">candidate division WOR-3 bacterium</name>
    <dbReference type="NCBI Taxonomy" id="2052148"/>
    <lineage>
        <taxon>Bacteria</taxon>
        <taxon>Bacteria division WOR-3</taxon>
    </lineage>
</organism>
<comment type="caution">
    <text evidence="4">The sequence shown here is derived from an EMBL/GenBank/DDBJ whole genome shotgun (WGS) entry which is preliminary data.</text>
</comment>
<dbReference type="SUPFAM" id="SSF160527">
    <property type="entry name" value="V-type ATPase subunit E-like"/>
    <property type="match status" value="1"/>
</dbReference>
<dbReference type="GO" id="GO:0033178">
    <property type="term" value="C:proton-transporting two-sector ATPase complex, catalytic domain"/>
    <property type="evidence" value="ECO:0007669"/>
    <property type="project" value="InterPro"/>
</dbReference>
<sequence length="184" mass="20459">MGATELLERIRYDGRERLRSVEAGRDEELAGIAARREAEKTRLESEFKERREREVARILERARSRARLDRRKAVLAAQWRVIDRVFARARELLPADPDYPNLLKELAGRYGGDGVVVRLSPADTDRHGGRLGVKLGEPTDIAGGLLAESGRKVVDCSLDEALDAMRGQLAPLLAADLFGRSASE</sequence>
<dbReference type="GO" id="GO:0046961">
    <property type="term" value="F:proton-transporting ATPase activity, rotational mechanism"/>
    <property type="evidence" value="ECO:0007669"/>
    <property type="project" value="InterPro"/>
</dbReference>
<accession>A0A7V0T5R6</accession>
<dbReference type="Gene3D" id="3.30.2320.30">
    <property type="entry name" value="ATP synthase, E subunit, C-terminal"/>
    <property type="match status" value="1"/>
</dbReference>
<dbReference type="Pfam" id="PF01991">
    <property type="entry name" value="vATP-synt_E"/>
    <property type="match status" value="1"/>
</dbReference>
<dbReference type="AlphaFoldDB" id="A0A7V0T5R6"/>
<evidence type="ECO:0008006" key="5">
    <source>
        <dbReference type="Google" id="ProtNLM"/>
    </source>
</evidence>
<protein>
    <recommendedName>
        <fullName evidence="5">V-type proton ATPase subunit E</fullName>
    </recommendedName>
</protein>
<evidence type="ECO:0000256" key="1">
    <source>
        <dbReference type="ARBA" id="ARBA00005901"/>
    </source>
</evidence>
<evidence type="ECO:0000256" key="2">
    <source>
        <dbReference type="ARBA" id="ARBA00022448"/>
    </source>
</evidence>
<keyword evidence="3" id="KW-0406">Ion transport</keyword>
<dbReference type="EMBL" id="DSBX01000140">
    <property type="protein sequence ID" value="HDQ99370.1"/>
    <property type="molecule type" value="Genomic_DNA"/>
</dbReference>
<comment type="similarity">
    <text evidence="1">Belongs to the V-ATPase E subunit family.</text>
</comment>
<dbReference type="InterPro" id="IPR038495">
    <property type="entry name" value="ATPase_E_C"/>
</dbReference>
<evidence type="ECO:0000313" key="4">
    <source>
        <dbReference type="EMBL" id="HDQ99370.1"/>
    </source>
</evidence>
<name>A0A7V0T5R6_UNCW3</name>
<proteinExistence type="inferred from homology"/>
<evidence type="ECO:0000256" key="3">
    <source>
        <dbReference type="ARBA" id="ARBA00023065"/>
    </source>
</evidence>
<dbReference type="InterPro" id="IPR002842">
    <property type="entry name" value="ATPase_V1_Esu"/>
</dbReference>
<reference evidence="4" key="1">
    <citation type="journal article" date="2020" name="mSystems">
        <title>Genome- and Community-Level Interaction Insights into Carbon Utilization and Element Cycling Functions of Hydrothermarchaeota in Hydrothermal Sediment.</title>
        <authorList>
            <person name="Zhou Z."/>
            <person name="Liu Y."/>
            <person name="Xu W."/>
            <person name="Pan J."/>
            <person name="Luo Z.H."/>
            <person name="Li M."/>
        </authorList>
    </citation>
    <scope>NUCLEOTIDE SEQUENCE [LARGE SCALE GENOMIC DNA]</scope>
    <source>
        <strain evidence="4">SpSt-1182</strain>
    </source>
</reference>